<sequence>MKPSFKRFAPIALFAASSVAASLANATIVTVYDDFDGGLANFNSTVAAAGGTATHDVWSSALSGTSSDQGDYVVSMNDGSSMFSSVYTLYNSSPSRQTSGHMVSIDPAGSGPGIGAIGSGMTLTFDTAVNAIGFEVGDWSTCCQPSDLYISFDDGAPILVGHSTTLGDGYLTNGGAGVFVAAFDDSGNFTKVQFWGDGFGEVLNAGGTIHYALLEQGSLPGVPEPASLALLGIGMAGLAAARRRKTRV</sequence>
<dbReference type="KEGG" id="tbd:Tbd_0211"/>
<gene>
    <name evidence="3" type="ordered locus">Tbd_0211</name>
</gene>
<reference evidence="3 4" key="1">
    <citation type="journal article" date="2006" name="J. Bacteriol.">
        <title>The genome sequence of the obligately chemolithoautotrophic, facultatively anaerobic bacterium Thiobacillus denitrificans.</title>
        <authorList>
            <person name="Beller H.R."/>
            <person name="Chain P.S."/>
            <person name="Letain T.E."/>
            <person name="Chakicherla A."/>
            <person name="Larimer F.W."/>
            <person name="Richardson P.M."/>
            <person name="Coleman M.A."/>
            <person name="Wood A.P."/>
            <person name="Kelly D.P."/>
        </authorList>
    </citation>
    <scope>NUCLEOTIDE SEQUENCE [LARGE SCALE GENOMIC DNA]</scope>
    <source>
        <strain evidence="3 4">ATCC 25259</strain>
    </source>
</reference>
<dbReference type="InterPro" id="IPR013424">
    <property type="entry name" value="Ice-binding_C"/>
</dbReference>
<name>Q3SM85_THIDA</name>
<dbReference type="EMBL" id="CP000116">
    <property type="protein sequence ID" value="AAZ96164.1"/>
    <property type="molecule type" value="Genomic_DNA"/>
</dbReference>
<protein>
    <recommendedName>
        <fullName evidence="2">Ice-binding protein C-terminal domain-containing protein</fullName>
    </recommendedName>
</protein>
<dbReference type="Proteomes" id="UP000008291">
    <property type="component" value="Chromosome"/>
</dbReference>
<feature type="signal peptide" evidence="1">
    <location>
        <begin position="1"/>
        <end position="26"/>
    </location>
</feature>
<dbReference type="AlphaFoldDB" id="Q3SM85"/>
<feature type="domain" description="Ice-binding protein C-terminal" evidence="2">
    <location>
        <begin position="222"/>
        <end position="244"/>
    </location>
</feature>
<dbReference type="Pfam" id="PF07589">
    <property type="entry name" value="PEP-CTERM"/>
    <property type="match status" value="1"/>
</dbReference>
<organism evidence="3 4">
    <name type="scientific">Thiobacillus denitrificans (strain ATCC 25259 / T1)</name>
    <dbReference type="NCBI Taxonomy" id="292415"/>
    <lineage>
        <taxon>Bacteria</taxon>
        <taxon>Pseudomonadati</taxon>
        <taxon>Pseudomonadota</taxon>
        <taxon>Betaproteobacteria</taxon>
        <taxon>Nitrosomonadales</taxon>
        <taxon>Thiobacillaceae</taxon>
        <taxon>Thiobacillus</taxon>
    </lineage>
</organism>
<keyword evidence="1" id="KW-0732">Signal</keyword>
<evidence type="ECO:0000259" key="2">
    <source>
        <dbReference type="Pfam" id="PF07589"/>
    </source>
</evidence>
<dbReference type="RefSeq" id="WP_011310724.1">
    <property type="nucleotide sequence ID" value="NC_007404.1"/>
</dbReference>
<evidence type="ECO:0000313" key="3">
    <source>
        <dbReference type="EMBL" id="AAZ96164.1"/>
    </source>
</evidence>
<dbReference type="STRING" id="292415.Tbd_0211"/>
<proteinExistence type="predicted"/>
<accession>Q3SM85</accession>
<evidence type="ECO:0000256" key="1">
    <source>
        <dbReference type="SAM" id="SignalP"/>
    </source>
</evidence>
<dbReference type="HOGENOM" id="CLU_1034193_0_0_4"/>
<evidence type="ECO:0000313" key="4">
    <source>
        <dbReference type="Proteomes" id="UP000008291"/>
    </source>
</evidence>
<feature type="chain" id="PRO_5004229073" description="Ice-binding protein C-terminal domain-containing protein" evidence="1">
    <location>
        <begin position="27"/>
        <end position="248"/>
    </location>
</feature>
<dbReference type="eggNOG" id="COG4625">
    <property type="taxonomic scope" value="Bacteria"/>
</dbReference>
<dbReference type="NCBIfam" id="TIGR02595">
    <property type="entry name" value="PEP_CTERM"/>
    <property type="match status" value="1"/>
</dbReference>
<keyword evidence="4" id="KW-1185">Reference proteome</keyword>